<feature type="binding site" evidence="10">
    <location>
        <begin position="213"/>
        <end position="214"/>
    </location>
    <ligand>
        <name>NADP(+)</name>
        <dbReference type="ChEBI" id="CHEBI:58349"/>
    </ligand>
</feature>
<evidence type="ECO:0000313" key="14">
    <source>
        <dbReference type="Proteomes" id="UP001175000"/>
    </source>
</evidence>
<dbReference type="InterPro" id="IPR023753">
    <property type="entry name" value="FAD/NAD-binding_dom"/>
</dbReference>
<evidence type="ECO:0000256" key="8">
    <source>
        <dbReference type="PIRNR" id="PIRNR000362"/>
    </source>
</evidence>
<feature type="binding site" evidence="9">
    <location>
        <position position="24"/>
    </location>
    <ligand>
        <name>FAD</name>
        <dbReference type="ChEBI" id="CHEBI:57692"/>
    </ligand>
</feature>
<dbReference type="Pfam" id="PF07992">
    <property type="entry name" value="Pyr_redox_2"/>
    <property type="match status" value="1"/>
</dbReference>
<evidence type="ECO:0000256" key="6">
    <source>
        <dbReference type="ARBA" id="ARBA00023002"/>
    </source>
</evidence>
<keyword evidence="3 8" id="KW-0285">Flavoprotein</keyword>
<evidence type="ECO:0000256" key="9">
    <source>
        <dbReference type="PIRSR" id="PIRSR000362-1"/>
    </source>
</evidence>
<feature type="binding site" evidence="10">
    <location>
        <position position="399"/>
    </location>
    <ligand>
        <name>NADP(+)</name>
        <dbReference type="ChEBI" id="CHEBI:58349"/>
    </ligand>
</feature>
<keyword evidence="8" id="KW-0496">Mitochondrion</keyword>
<dbReference type="AlphaFoldDB" id="A0AA39X6K5"/>
<evidence type="ECO:0000256" key="11">
    <source>
        <dbReference type="SAM" id="MobiDB-lite"/>
    </source>
</evidence>
<organism evidence="13 14">
    <name type="scientific">Immersiella caudata</name>
    <dbReference type="NCBI Taxonomy" id="314043"/>
    <lineage>
        <taxon>Eukaryota</taxon>
        <taxon>Fungi</taxon>
        <taxon>Dikarya</taxon>
        <taxon>Ascomycota</taxon>
        <taxon>Pezizomycotina</taxon>
        <taxon>Sordariomycetes</taxon>
        <taxon>Sordariomycetidae</taxon>
        <taxon>Sordariales</taxon>
        <taxon>Lasiosphaeriaceae</taxon>
        <taxon>Immersiella</taxon>
    </lineage>
</organism>
<evidence type="ECO:0000256" key="1">
    <source>
        <dbReference type="ARBA" id="ARBA00001974"/>
    </source>
</evidence>
<protein>
    <recommendedName>
        <fullName evidence="8">NADPH:adrenodoxin oxidoreductase, mitochondrial</fullName>
        <ecNumber evidence="8">1.18.1.6</ecNumber>
    </recommendedName>
</protein>
<gene>
    <name evidence="13" type="ORF">B0T14DRAFT_535476</name>
</gene>
<dbReference type="Proteomes" id="UP001175000">
    <property type="component" value="Unassembled WGS sequence"/>
</dbReference>
<feature type="binding site" evidence="9">
    <location>
        <position position="53"/>
    </location>
    <ligand>
        <name>FAD</name>
        <dbReference type="ChEBI" id="CHEBI:57692"/>
    </ligand>
</feature>
<evidence type="ECO:0000256" key="5">
    <source>
        <dbReference type="ARBA" id="ARBA00022857"/>
    </source>
</evidence>
<name>A0AA39X6K5_9PEZI</name>
<dbReference type="EC" id="1.18.1.6" evidence="8"/>
<dbReference type="PANTHER" id="PTHR48467:SF1">
    <property type="entry name" value="GLUTAMATE SYNTHASE 1 [NADH], CHLOROPLASTIC-LIKE"/>
    <property type="match status" value="1"/>
</dbReference>
<evidence type="ECO:0000256" key="7">
    <source>
        <dbReference type="ARBA" id="ARBA00048933"/>
    </source>
</evidence>
<feature type="compositionally biased region" description="Polar residues" evidence="11">
    <location>
        <begin position="306"/>
        <end position="322"/>
    </location>
</feature>
<proteinExistence type="inferred from homology"/>
<comment type="catalytic activity">
    <reaction evidence="7 8">
        <text>2 reduced [adrenodoxin] + NADP(+) + H(+) = 2 oxidized [adrenodoxin] + NADPH</text>
        <dbReference type="Rhea" id="RHEA:42312"/>
        <dbReference type="Rhea" id="RHEA-COMP:9998"/>
        <dbReference type="Rhea" id="RHEA-COMP:9999"/>
        <dbReference type="ChEBI" id="CHEBI:15378"/>
        <dbReference type="ChEBI" id="CHEBI:33737"/>
        <dbReference type="ChEBI" id="CHEBI:33738"/>
        <dbReference type="ChEBI" id="CHEBI:57783"/>
        <dbReference type="ChEBI" id="CHEBI:58349"/>
        <dbReference type="EC" id="1.18.1.6"/>
    </reaction>
</comment>
<dbReference type="PANTHER" id="PTHR48467">
    <property type="entry name" value="GLUTAMATE SYNTHASE 1 [NADH], CHLOROPLASTIC-LIKE"/>
    <property type="match status" value="1"/>
</dbReference>
<dbReference type="GO" id="GO:0005739">
    <property type="term" value="C:mitochondrion"/>
    <property type="evidence" value="ECO:0007669"/>
    <property type="project" value="UniProtKB-SubCell"/>
</dbReference>
<dbReference type="PRINTS" id="PR00419">
    <property type="entry name" value="ADXRDTASE"/>
</dbReference>
<dbReference type="Gene3D" id="3.40.50.720">
    <property type="entry name" value="NAD(P)-binding Rossmann-like Domain"/>
    <property type="match status" value="1"/>
</dbReference>
<keyword evidence="5 8" id="KW-0521">NADP</keyword>
<comment type="similarity">
    <text evidence="2 8">Belongs to the ferredoxin--NADP reductase type 1 family.</text>
</comment>
<dbReference type="InterPro" id="IPR055275">
    <property type="entry name" value="Ferredox_Rdtase"/>
</dbReference>
<evidence type="ECO:0000256" key="2">
    <source>
        <dbReference type="ARBA" id="ARBA00008312"/>
    </source>
</evidence>
<dbReference type="Gene3D" id="3.50.50.60">
    <property type="entry name" value="FAD/NAD(P)-binding domain"/>
    <property type="match status" value="1"/>
</dbReference>
<feature type="binding site" evidence="9">
    <location>
        <begin position="399"/>
        <end position="401"/>
    </location>
    <ligand>
        <name>FAD</name>
        <dbReference type="ChEBI" id="CHEBI:57692"/>
    </ligand>
</feature>
<feature type="binding site" evidence="9">
    <location>
        <position position="392"/>
    </location>
    <ligand>
        <name>FAD</name>
        <dbReference type="ChEBI" id="CHEBI:57692"/>
    </ligand>
</feature>
<sequence>MLALAWQRTNNTPPRIAIIGSGPAGFYTAHRTLTRLPTSHIDMYEALPVPFGLVRFGVAPDHPEVKNCQDTFTKVASHPNFTFLGNVSVGNPSDHDHGVGVSLGSVMRNYHAVVFAYGASRDRKLGVRGEGLKGVYSAREFVGWYNGLPACAGLEPELGRGEEAVVVGQGNVALDVARILLSDVDVLAKLDVPEHALARLAESKVRRVHVVGRRGPLQAAFSTKEARELMRLEGLAFHPLDKGLFPEDLKTLPRASRRLSEILLKGSPTPVSTTPGGKSWSLDFLLSPSAFLSSPDSPDHLSSTTFTRNTLTSPFSPTSSVEPLNPPETITIPSSIAFRSIGYKAAPLQDFQTVGIPFDEGRGVVKHDPAGRVQHTPQDGGKVFQGLYCTGWVKTGPTGVIASTMGDAFATGDAIVEDAERLSNEGRIKGGWEGVLAEENVARERVVSWEDWNRIDGAEKERGRELGKEREKMVQTEEMLEVLR</sequence>
<evidence type="ECO:0000256" key="10">
    <source>
        <dbReference type="PIRSR" id="PIRSR000362-2"/>
    </source>
</evidence>
<comment type="subcellular location">
    <subcellularLocation>
        <location evidence="8">Mitochondrion</location>
    </subcellularLocation>
</comment>
<keyword evidence="6 8" id="KW-0560">Oxidoreductase</keyword>
<reference evidence="13" key="1">
    <citation type="submission" date="2023-06" db="EMBL/GenBank/DDBJ databases">
        <title>Genome-scale phylogeny and comparative genomics of the fungal order Sordariales.</title>
        <authorList>
            <consortium name="Lawrence Berkeley National Laboratory"/>
            <person name="Hensen N."/>
            <person name="Bonometti L."/>
            <person name="Westerberg I."/>
            <person name="Brannstrom I.O."/>
            <person name="Guillou S."/>
            <person name="Cros-Aarteil S."/>
            <person name="Calhoun S."/>
            <person name="Haridas S."/>
            <person name="Kuo A."/>
            <person name="Mondo S."/>
            <person name="Pangilinan J."/>
            <person name="Riley R."/>
            <person name="Labutti K."/>
            <person name="Andreopoulos B."/>
            <person name="Lipzen A."/>
            <person name="Chen C."/>
            <person name="Yanf M."/>
            <person name="Daum C."/>
            <person name="Ng V."/>
            <person name="Clum A."/>
            <person name="Steindorff A."/>
            <person name="Ohm R."/>
            <person name="Martin F."/>
            <person name="Silar P."/>
            <person name="Natvig D."/>
            <person name="Lalanne C."/>
            <person name="Gautier V."/>
            <person name="Ament-Velasquez S.L."/>
            <person name="Kruys A."/>
            <person name="Hutchinson M.I."/>
            <person name="Powell A.J."/>
            <person name="Barry K."/>
            <person name="Miller A.N."/>
            <person name="Grigoriev I.V."/>
            <person name="Debuchy R."/>
            <person name="Gladieux P."/>
            <person name="Thoren M.H."/>
            <person name="Johannesson H."/>
        </authorList>
    </citation>
    <scope>NUCLEOTIDE SEQUENCE</scope>
    <source>
        <strain evidence="13">CBS 606.72</strain>
    </source>
</reference>
<feature type="binding site" evidence="9">
    <location>
        <position position="89"/>
    </location>
    <ligand>
        <name>FAD</name>
        <dbReference type="ChEBI" id="CHEBI:57692"/>
    </ligand>
</feature>
<dbReference type="GO" id="GO:0016491">
    <property type="term" value="F:oxidoreductase activity"/>
    <property type="evidence" value="ECO:0007669"/>
    <property type="project" value="UniProtKB-KW"/>
</dbReference>
<accession>A0AA39X6K5</accession>
<evidence type="ECO:0000259" key="12">
    <source>
        <dbReference type="Pfam" id="PF07992"/>
    </source>
</evidence>
<feature type="binding site" evidence="10">
    <location>
        <begin position="169"/>
        <end position="172"/>
    </location>
    <ligand>
        <name>NADP(+)</name>
        <dbReference type="ChEBI" id="CHEBI:58349"/>
    </ligand>
</feature>
<comment type="caution">
    <text evidence="13">The sequence shown here is derived from an EMBL/GenBank/DDBJ whole genome shotgun (WGS) entry which is preliminary data.</text>
</comment>
<evidence type="ECO:0000256" key="3">
    <source>
        <dbReference type="ARBA" id="ARBA00022630"/>
    </source>
</evidence>
<dbReference type="InterPro" id="IPR021163">
    <property type="entry name" value="Ferredox_Rdtase_adrenod"/>
</dbReference>
<keyword evidence="4 8" id="KW-0274">FAD</keyword>
<feature type="domain" description="FAD/NAD(P)-binding" evidence="12">
    <location>
        <begin position="15"/>
        <end position="218"/>
    </location>
</feature>
<evidence type="ECO:0000256" key="4">
    <source>
        <dbReference type="ARBA" id="ARBA00022827"/>
    </source>
</evidence>
<feature type="binding site" evidence="10">
    <location>
        <position position="225"/>
    </location>
    <ligand>
        <name>NADP(+)</name>
        <dbReference type="ChEBI" id="CHEBI:58349"/>
    </ligand>
</feature>
<comment type="cofactor">
    <cofactor evidence="1 8 9">
        <name>FAD</name>
        <dbReference type="ChEBI" id="CHEBI:57692"/>
    </cofactor>
</comment>
<feature type="region of interest" description="Disordered" evidence="11">
    <location>
        <begin position="297"/>
        <end position="327"/>
    </location>
</feature>
<dbReference type="InterPro" id="IPR036188">
    <property type="entry name" value="FAD/NAD-bd_sf"/>
</dbReference>
<evidence type="ECO:0000313" key="13">
    <source>
        <dbReference type="EMBL" id="KAK0627765.1"/>
    </source>
</evidence>
<dbReference type="PIRSF" id="PIRSF000362">
    <property type="entry name" value="FNR"/>
    <property type="match status" value="1"/>
</dbReference>
<feature type="binding site" evidence="9">
    <location>
        <position position="45"/>
    </location>
    <ligand>
        <name>FAD</name>
        <dbReference type="ChEBI" id="CHEBI:57692"/>
    </ligand>
</feature>
<dbReference type="SUPFAM" id="SSF51971">
    <property type="entry name" value="Nucleotide-binding domain"/>
    <property type="match status" value="1"/>
</dbReference>
<dbReference type="EMBL" id="JAULSU010000002">
    <property type="protein sequence ID" value="KAK0627765.1"/>
    <property type="molecule type" value="Genomic_DNA"/>
</dbReference>
<keyword evidence="14" id="KW-1185">Reference proteome</keyword>